<proteinExistence type="inferred from homology"/>
<evidence type="ECO:0000313" key="5">
    <source>
        <dbReference type="Proteomes" id="UP000727407"/>
    </source>
</evidence>
<accession>A0A8J4TML6</accession>
<name>A0A8J4TML6_CLAMG</name>
<evidence type="ECO:0000256" key="1">
    <source>
        <dbReference type="ARBA" id="ARBA00023180"/>
    </source>
</evidence>
<dbReference type="InterPro" id="IPR001039">
    <property type="entry name" value="MHC_I_a_a1/a2"/>
</dbReference>
<reference evidence="4" key="1">
    <citation type="submission" date="2020-07" db="EMBL/GenBank/DDBJ databases">
        <title>Clarias magur genome sequencing, assembly and annotation.</title>
        <authorList>
            <person name="Kushwaha B."/>
            <person name="Kumar R."/>
            <person name="Das P."/>
            <person name="Joshi C.G."/>
            <person name="Kumar D."/>
            <person name="Nagpure N.S."/>
            <person name="Pandey M."/>
            <person name="Agarwal S."/>
            <person name="Srivastava S."/>
            <person name="Singh M."/>
            <person name="Sahoo L."/>
            <person name="Jayasankar P."/>
            <person name="Meher P.K."/>
            <person name="Koringa P.G."/>
            <person name="Iquebal M.A."/>
            <person name="Das S.P."/>
            <person name="Bit A."/>
            <person name="Patnaik S."/>
            <person name="Patel N."/>
            <person name="Shah T.M."/>
            <person name="Hinsu A."/>
            <person name="Jena J.K."/>
        </authorList>
    </citation>
    <scope>NUCLEOTIDE SEQUENCE</scope>
    <source>
        <strain evidence="4">CIFAMagur01</strain>
        <tissue evidence="4">Testis</tissue>
    </source>
</reference>
<dbReference type="InterPro" id="IPR050208">
    <property type="entry name" value="MHC_class-I_related"/>
</dbReference>
<comment type="similarity">
    <text evidence="2">Belongs to the MHC class I family.</text>
</comment>
<gene>
    <name evidence="4" type="primary">Icpu-UBA</name>
    <name evidence="4" type="ORF">DAT39_019050</name>
</gene>
<dbReference type="EMBL" id="QNUK01000603">
    <property type="protein sequence ID" value="KAF5891248.1"/>
    <property type="molecule type" value="Genomic_DNA"/>
</dbReference>
<dbReference type="GO" id="GO:0006955">
    <property type="term" value="P:immune response"/>
    <property type="evidence" value="ECO:0007669"/>
    <property type="project" value="TreeGrafter"/>
</dbReference>
<feature type="domain" description="MHC class I-like antigen recognition-like" evidence="3">
    <location>
        <begin position="2"/>
        <end position="87"/>
    </location>
</feature>
<evidence type="ECO:0000259" key="3">
    <source>
        <dbReference type="Pfam" id="PF00129"/>
    </source>
</evidence>
<feature type="non-terminal residue" evidence="4">
    <location>
        <position position="107"/>
    </location>
</feature>
<dbReference type="PANTHER" id="PTHR16675">
    <property type="entry name" value="MHC CLASS I-RELATED"/>
    <property type="match status" value="1"/>
</dbReference>
<dbReference type="OrthoDB" id="8936120at2759"/>
<dbReference type="InterPro" id="IPR011162">
    <property type="entry name" value="MHC_I/II-like_Ag-recog"/>
</dbReference>
<dbReference type="GO" id="GO:0005615">
    <property type="term" value="C:extracellular space"/>
    <property type="evidence" value="ECO:0007669"/>
    <property type="project" value="TreeGrafter"/>
</dbReference>
<dbReference type="PANTHER" id="PTHR16675:SF237">
    <property type="entry name" value="MHC CLASS I ANTIGEN TRANSCRIPT VARIANT 1-RELATED"/>
    <property type="match status" value="1"/>
</dbReference>
<protein>
    <submittedName>
        <fullName evidence="4">BOLA class I histocompatibility antigen, alpha chain BL3-7-like isoform X2</fullName>
    </submittedName>
</protein>
<dbReference type="InterPro" id="IPR011161">
    <property type="entry name" value="MHC_I-like_Ag-recog"/>
</dbReference>
<feature type="non-terminal residue" evidence="4">
    <location>
        <position position="1"/>
    </location>
</feature>
<sequence length="107" mass="12509">VHTLQRVYGCELDDDGTVRGYDQLGYDGEDFISLDLKTQTWIAAKLQAVITKNKWDSTRLASYDRNYLENECVMWLKKYLTYGRETLERKVRPEVSVFQKHSSPSPE</sequence>
<dbReference type="AlphaFoldDB" id="A0A8J4TML6"/>
<keyword evidence="5" id="KW-1185">Reference proteome</keyword>
<dbReference type="InterPro" id="IPR037055">
    <property type="entry name" value="MHC_I-like_Ag-recog_sf"/>
</dbReference>
<dbReference type="Gene3D" id="3.30.500.10">
    <property type="entry name" value="MHC class I-like antigen recognition-like"/>
    <property type="match status" value="1"/>
</dbReference>
<dbReference type="SUPFAM" id="SSF54452">
    <property type="entry name" value="MHC antigen-recognition domain"/>
    <property type="match status" value="1"/>
</dbReference>
<dbReference type="Pfam" id="PF00129">
    <property type="entry name" value="MHC_I"/>
    <property type="match status" value="1"/>
</dbReference>
<dbReference type="GO" id="GO:0009897">
    <property type="term" value="C:external side of plasma membrane"/>
    <property type="evidence" value="ECO:0007669"/>
    <property type="project" value="TreeGrafter"/>
</dbReference>
<organism evidence="4 5">
    <name type="scientific">Clarias magur</name>
    <name type="common">Asian catfish</name>
    <name type="synonym">Macropteronotus magur</name>
    <dbReference type="NCBI Taxonomy" id="1594786"/>
    <lineage>
        <taxon>Eukaryota</taxon>
        <taxon>Metazoa</taxon>
        <taxon>Chordata</taxon>
        <taxon>Craniata</taxon>
        <taxon>Vertebrata</taxon>
        <taxon>Euteleostomi</taxon>
        <taxon>Actinopterygii</taxon>
        <taxon>Neopterygii</taxon>
        <taxon>Teleostei</taxon>
        <taxon>Ostariophysi</taxon>
        <taxon>Siluriformes</taxon>
        <taxon>Clariidae</taxon>
        <taxon>Clarias</taxon>
    </lineage>
</organism>
<keyword evidence="1" id="KW-0325">Glycoprotein</keyword>
<evidence type="ECO:0000256" key="2">
    <source>
        <dbReference type="RuleBase" id="RU004439"/>
    </source>
</evidence>
<dbReference type="PRINTS" id="PR01638">
    <property type="entry name" value="MHCCLASSI"/>
</dbReference>
<dbReference type="Proteomes" id="UP000727407">
    <property type="component" value="Unassembled WGS sequence"/>
</dbReference>
<comment type="caution">
    <text evidence="4">The sequence shown here is derived from an EMBL/GenBank/DDBJ whole genome shotgun (WGS) entry which is preliminary data.</text>
</comment>
<evidence type="ECO:0000313" key="4">
    <source>
        <dbReference type="EMBL" id="KAF5891248.1"/>
    </source>
</evidence>